<dbReference type="PROSITE" id="PS00061">
    <property type="entry name" value="ADH_SHORT"/>
    <property type="match status" value="1"/>
</dbReference>
<evidence type="ECO:0000259" key="4">
    <source>
        <dbReference type="SMART" id="SM00822"/>
    </source>
</evidence>
<dbReference type="Pfam" id="PF00106">
    <property type="entry name" value="adh_short"/>
    <property type="match status" value="1"/>
</dbReference>
<dbReference type="InterPro" id="IPR020904">
    <property type="entry name" value="Sc_DH/Rdtase_CS"/>
</dbReference>
<comment type="similarity">
    <text evidence="1 3">Belongs to the short-chain dehydrogenases/reductases (SDR) family.</text>
</comment>
<name>A0A2S8J234_RHOOP</name>
<proteinExistence type="inferred from homology"/>
<feature type="domain" description="Ketoreductase" evidence="4">
    <location>
        <begin position="7"/>
        <end position="191"/>
    </location>
</feature>
<dbReference type="SUPFAM" id="SSF51735">
    <property type="entry name" value="NAD(P)-binding Rossmann-fold domains"/>
    <property type="match status" value="1"/>
</dbReference>
<sequence length="306" mass="32248">MLDFRGRVALVTGAGRGIGRDYALLLAARGARVVVNDVNADRAESVVAEIQGQAGQAVPDSHSVVGEGASIVDTALNTFGQLDAVINNAAVKGTGSFADRNADDWWNEFDISFRGTVEVTRAAWQHLAKSGAGRVINTASTGMLGNAGSSAYGAAKAAVWGLSNTLALEGDPLGIRVHTIIPGAWTPLHEENGRWRPEVEATMREHFTTERVASFVVWLAHPATQAAAAKTFRVGGGHARRGGFGVMPAIRPTSNTPEGWADVSASLVEDQDDFIPATNLAELVTRELITVNPTLESVLRGSSLTN</sequence>
<gene>
    <name evidence="5" type="ORF">C5613_26505</name>
</gene>
<reference evidence="6" key="1">
    <citation type="submission" date="2018-02" db="EMBL/GenBank/DDBJ databases">
        <title>Draft genome sequencing of Rhodococcus opacus KU647198.</title>
        <authorList>
            <person name="Zheng B.-X."/>
        </authorList>
    </citation>
    <scope>NUCLEOTIDE SEQUENCE [LARGE SCALE GENOMIC DNA]</scope>
    <source>
        <strain evidence="6">04-OD7</strain>
    </source>
</reference>
<evidence type="ECO:0000256" key="1">
    <source>
        <dbReference type="ARBA" id="ARBA00006484"/>
    </source>
</evidence>
<dbReference type="PRINTS" id="PR00081">
    <property type="entry name" value="GDHRDH"/>
</dbReference>
<evidence type="ECO:0000256" key="2">
    <source>
        <dbReference type="ARBA" id="ARBA00023002"/>
    </source>
</evidence>
<dbReference type="PRINTS" id="PR00080">
    <property type="entry name" value="SDRFAMILY"/>
</dbReference>
<accession>A0A2S8J234</accession>
<dbReference type="InterPro" id="IPR002347">
    <property type="entry name" value="SDR_fam"/>
</dbReference>
<dbReference type="PANTHER" id="PTHR45024">
    <property type="entry name" value="DEHYDROGENASES, SHORT CHAIN"/>
    <property type="match status" value="1"/>
</dbReference>
<evidence type="ECO:0000313" key="5">
    <source>
        <dbReference type="EMBL" id="PQP21124.1"/>
    </source>
</evidence>
<dbReference type="GO" id="GO:0016491">
    <property type="term" value="F:oxidoreductase activity"/>
    <property type="evidence" value="ECO:0007669"/>
    <property type="project" value="UniProtKB-KW"/>
</dbReference>
<dbReference type="SMART" id="SM00822">
    <property type="entry name" value="PKS_KR"/>
    <property type="match status" value="1"/>
</dbReference>
<dbReference type="Proteomes" id="UP000239290">
    <property type="component" value="Unassembled WGS sequence"/>
</dbReference>
<dbReference type="InterPro" id="IPR057326">
    <property type="entry name" value="KR_dom"/>
</dbReference>
<organism evidence="5 6">
    <name type="scientific">Rhodococcus opacus</name>
    <name type="common">Nocardia opaca</name>
    <dbReference type="NCBI Taxonomy" id="37919"/>
    <lineage>
        <taxon>Bacteria</taxon>
        <taxon>Bacillati</taxon>
        <taxon>Actinomycetota</taxon>
        <taxon>Actinomycetes</taxon>
        <taxon>Mycobacteriales</taxon>
        <taxon>Nocardiaceae</taxon>
        <taxon>Rhodococcus</taxon>
    </lineage>
</organism>
<dbReference type="Gene3D" id="3.40.50.720">
    <property type="entry name" value="NAD(P)-binding Rossmann-like Domain"/>
    <property type="match status" value="1"/>
</dbReference>
<evidence type="ECO:0000313" key="6">
    <source>
        <dbReference type="Proteomes" id="UP000239290"/>
    </source>
</evidence>
<dbReference type="PANTHER" id="PTHR45024:SF2">
    <property type="entry name" value="SCP2 DOMAIN-CONTAINING PROTEIN"/>
    <property type="match status" value="1"/>
</dbReference>
<dbReference type="RefSeq" id="WP_105418955.1">
    <property type="nucleotide sequence ID" value="NZ_PUIO01000037.1"/>
</dbReference>
<dbReference type="EMBL" id="PUIO01000037">
    <property type="protein sequence ID" value="PQP21124.1"/>
    <property type="molecule type" value="Genomic_DNA"/>
</dbReference>
<dbReference type="InterPro" id="IPR051687">
    <property type="entry name" value="Peroxisomal_Beta-Oxidation"/>
</dbReference>
<dbReference type="AlphaFoldDB" id="A0A2S8J234"/>
<keyword evidence="2" id="KW-0560">Oxidoreductase</keyword>
<protein>
    <submittedName>
        <fullName evidence="5">Short-chain dehydrogenase</fullName>
    </submittedName>
</protein>
<dbReference type="InterPro" id="IPR036291">
    <property type="entry name" value="NAD(P)-bd_dom_sf"/>
</dbReference>
<comment type="caution">
    <text evidence="5">The sequence shown here is derived from an EMBL/GenBank/DDBJ whole genome shotgun (WGS) entry which is preliminary data.</text>
</comment>
<evidence type="ECO:0000256" key="3">
    <source>
        <dbReference type="RuleBase" id="RU000363"/>
    </source>
</evidence>